<reference evidence="3" key="1">
    <citation type="submission" date="2023-07" db="EMBL/GenBank/DDBJ databases">
        <title>Glyphosate-induced phosphonatase operons in soil bacteria of genus Achromobacter.</title>
        <authorList>
            <person name="Epiktetov D.O."/>
            <person name="Sviridov A.V."/>
            <person name="Tarlachkov S.V."/>
            <person name="Shushkova T.V."/>
            <person name="Toropygin I.Y."/>
            <person name="Leontievsky A."/>
        </authorList>
    </citation>
    <scope>NUCLEOTIDE SEQUENCE [LARGE SCALE GENOMIC DNA]</scope>
    <source>
        <strain evidence="3">Kg 16</strain>
    </source>
</reference>
<evidence type="ECO:0000313" key="2">
    <source>
        <dbReference type="EMBL" id="MDR7948969.1"/>
    </source>
</evidence>
<dbReference type="Pfam" id="PF10721">
    <property type="entry name" value="DUF2514"/>
    <property type="match status" value="1"/>
</dbReference>
<gene>
    <name evidence="2" type="ORF">RIU57_27870</name>
</gene>
<dbReference type="InterPro" id="IPR019659">
    <property type="entry name" value="DUF2514"/>
</dbReference>
<feature type="region of interest" description="Disordered" evidence="1">
    <location>
        <begin position="25"/>
        <end position="62"/>
    </location>
</feature>
<evidence type="ECO:0000256" key="1">
    <source>
        <dbReference type="SAM" id="MobiDB-lite"/>
    </source>
</evidence>
<evidence type="ECO:0000313" key="3">
    <source>
        <dbReference type="Proteomes" id="UP001264156"/>
    </source>
</evidence>
<dbReference type="EMBL" id="JAVKVN010000014">
    <property type="protein sequence ID" value="MDR7948969.1"/>
    <property type="molecule type" value="Genomic_DNA"/>
</dbReference>
<keyword evidence="3" id="KW-1185">Reference proteome</keyword>
<proteinExistence type="predicted"/>
<protein>
    <submittedName>
        <fullName evidence="2">DUF2514 family protein</fullName>
    </submittedName>
</protein>
<dbReference type="Proteomes" id="UP001264156">
    <property type="component" value="Unassembled WGS sequence"/>
</dbReference>
<sequence length="62" mass="6999">MLGTFHGREVAELRAVQAIERDAQSQATVAAVEATRTEERRRTAAMEQARDNARKKSRCRGR</sequence>
<comment type="caution">
    <text evidence="2">The sequence shown here is derived from an EMBL/GenBank/DDBJ whole genome shotgun (WGS) entry which is preliminary data.</text>
</comment>
<dbReference type="RefSeq" id="WP_310535754.1">
    <property type="nucleotide sequence ID" value="NZ_JAVKVN010000014.1"/>
</dbReference>
<feature type="compositionally biased region" description="Basic and acidic residues" evidence="1">
    <location>
        <begin position="35"/>
        <end position="54"/>
    </location>
</feature>
<name>A0ABU2DLG9_ACHAE</name>
<organism evidence="2 3">
    <name type="scientific">Achromobacter aegrifaciens</name>
    <dbReference type="NCBI Taxonomy" id="1287736"/>
    <lineage>
        <taxon>Bacteria</taxon>
        <taxon>Pseudomonadati</taxon>
        <taxon>Pseudomonadota</taxon>
        <taxon>Betaproteobacteria</taxon>
        <taxon>Burkholderiales</taxon>
        <taxon>Alcaligenaceae</taxon>
        <taxon>Achromobacter</taxon>
    </lineage>
</organism>
<accession>A0ABU2DLG9</accession>